<accession>A0AAV4TXH3</accession>
<comment type="caution">
    <text evidence="1">The sequence shown here is derived from an EMBL/GenBank/DDBJ whole genome shotgun (WGS) entry which is preliminary data.</text>
</comment>
<keyword evidence="2" id="KW-1185">Reference proteome</keyword>
<gene>
    <name evidence="1" type="ORF">CEXT_358491</name>
</gene>
<sequence>MHYLNRYSNISTISTCTDEYCKYLQICSLRKVWILSDMRKIQEQAFLEPFAGSVLSLQLMHQNECPKYPYTGLEKVCRKTHYPNGNLVLPRHILRRSKR</sequence>
<dbReference type="EMBL" id="BPLR01011888">
    <property type="protein sequence ID" value="GIY49801.1"/>
    <property type="molecule type" value="Genomic_DNA"/>
</dbReference>
<evidence type="ECO:0000313" key="1">
    <source>
        <dbReference type="EMBL" id="GIY49801.1"/>
    </source>
</evidence>
<dbReference type="AlphaFoldDB" id="A0AAV4TXH3"/>
<reference evidence="1 2" key="1">
    <citation type="submission" date="2021-06" db="EMBL/GenBank/DDBJ databases">
        <title>Caerostris extrusa draft genome.</title>
        <authorList>
            <person name="Kono N."/>
            <person name="Arakawa K."/>
        </authorList>
    </citation>
    <scope>NUCLEOTIDE SEQUENCE [LARGE SCALE GENOMIC DNA]</scope>
</reference>
<name>A0AAV4TXH3_CAEEX</name>
<proteinExistence type="predicted"/>
<protein>
    <submittedName>
        <fullName evidence="1">Uncharacterized protein</fullName>
    </submittedName>
</protein>
<dbReference type="Proteomes" id="UP001054945">
    <property type="component" value="Unassembled WGS sequence"/>
</dbReference>
<evidence type="ECO:0000313" key="2">
    <source>
        <dbReference type="Proteomes" id="UP001054945"/>
    </source>
</evidence>
<organism evidence="1 2">
    <name type="scientific">Caerostris extrusa</name>
    <name type="common">Bark spider</name>
    <name type="synonym">Caerostris bankana</name>
    <dbReference type="NCBI Taxonomy" id="172846"/>
    <lineage>
        <taxon>Eukaryota</taxon>
        <taxon>Metazoa</taxon>
        <taxon>Ecdysozoa</taxon>
        <taxon>Arthropoda</taxon>
        <taxon>Chelicerata</taxon>
        <taxon>Arachnida</taxon>
        <taxon>Araneae</taxon>
        <taxon>Araneomorphae</taxon>
        <taxon>Entelegynae</taxon>
        <taxon>Araneoidea</taxon>
        <taxon>Araneidae</taxon>
        <taxon>Caerostris</taxon>
    </lineage>
</organism>